<reference evidence="1" key="1">
    <citation type="journal article" date="2020" name="Stud. Mycol.">
        <title>101 Dothideomycetes genomes: a test case for predicting lifestyles and emergence of pathogens.</title>
        <authorList>
            <person name="Haridas S."/>
            <person name="Albert R."/>
            <person name="Binder M."/>
            <person name="Bloem J."/>
            <person name="Labutti K."/>
            <person name="Salamov A."/>
            <person name="Andreopoulos B."/>
            <person name="Baker S."/>
            <person name="Barry K."/>
            <person name="Bills G."/>
            <person name="Bluhm B."/>
            <person name="Cannon C."/>
            <person name="Castanera R."/>
            <person name="Culley D."/>
            <person name="Daum C."/>
            <person name="Ezra D."/>
            <person name="Gonzalez J."/>
            <person name="Henrissat B."/>
            <person name="Kuo A."/>
            <person name="Liang C."/>
            <person name="Lipzen A."/>
            <person name="Lutzoni F."/>
            <person name="Magnuson J."/>
            <person name="Mondo S."/>
            <person name="Nolan M."/>
            <person name="Ohm R."/>
            <person name="Pangilinan J."/>
            <person name="Park H.-J."/>
            <person name="Ramirez L."/>
            <person name="Alfaro M."/>
            <person name="Sun H."/>
            <person name="Tritt A."/>
            <person name="Yoshinaga Y."/>
            <person name="Zwiers L.-H."/>
            <person name="Turgeon B."/>
            <person name="Goodwin S."/>
            <person name="Spatafora J."/>
            <person name="Crous P."/>
            <person name="Grigoriev I."/>
        </authorList>
    </citation>
    <scope>NUCLEOTIDE SEQUENCE</scope>
    <source>
        <strain evidence="1">CBS 473.64</strain>
    </source>
</reference>
<evidence type="ECO:0000313" key="2">
    <source>
        <dbReference type="Proteomes" id="UP000799753"/>
    </source>
</evidence>
<dbReference type="EMBL" id="MU006783">
    <property type="protein sequence ID" value="KAF2641336.1"/>
    <property type="molecule type" value="Genomic_DNA"/>
</dbReference>
<organism evidence="1 2">
    <name type="scientific">Massarina eburnea CBS 473.64</name>
    <dbReference type="NCBI Taxonomy" id="1395130"/>
    <lineage>
        <taxon>Eukaryota</taxon>
        <taxon>Fungi</taxon>
        <taxon>Dikarya</taxon>
        <taxon>Ascomycota</taxon>
        <taxon>Pezizomycotina</taxon>
        <taxon>Dothideomycetes</taxon>
        <taxon>Pleosporomycetidae</taxon>
        <taxon>Pleosporales</taxon>
        <taxon>Massarineae</taxon>
        <taxon>Massarinaceae</taxon>
        <taxon>Massarina</taxon>
    </lineage>
</organism>
<proteinExistence type="predicted"/>
<keyword evidence="2" id="KW-1185">Reference proteome</keyword>
<dbReference type="OrthoDB" id="4149149at2759"/>
<dbReference type="AlphaFoldDB" id="A0A6A6S0I3"/>
<name>A0A6A6S0I3_9PLEO</name>
<accession>A0A6A6S0I3</accession>
<gene>
    <name evidence="1" type="ORF">P280DRAFT_309158</name>
</gene>
<evidence type="ECO:0000313" key="1">
    <source>
        <dbReference type="EMBL" id="KAF2641336.1"/>
    </source>
</evidence>
<sequence>MDRRRETETESGPFAGLFTLARQMETQEEDQFDVDMNIMDFLAYKATDLIFKWRSSTNPYASDLPSALATMTADFRTILKHRHHGKRLHAPAAFRTRLLQFALLLSHRLNHSQTWTTAESLEALRARNRIRASYWQEQTAHLPALGQPFDPSGEFPLSEGALAANRNALACALGQPPGRRRWVADAEGTPSVHCLLALFVELTAARVELGGWEPSERWMDLVGQTMLQAVVEEYLLNGASGEGPFNAIFAFGCPGTSRRPDDGTDVQSMRMLFCTEGSPREQRAAWSAVQQKYIAELLPQEGQPASFLHAIQRAQGRFPYVEFEDNVLSFLQHLHEGLVKPDLVQVEEGRITIHGRDLGEVGSRAMIQRIGR</sequence>
<protein>
    <submittedName>
        <fullName evidence="1">Uncharacterized protein</fullName>
    </submittedName>
</protein>
<dbReference type="Proteomes" id="UP000799753">
    <property type="component" value="Unassembled WGS sequence"/>
</dbReference>